<dbReference type="Proteomes" id="UP001445076">
    <property type="component" value="Unassembled WGS sequence"/>
</dbReference>
<dbReference type="EMBL" id="JARKIK010000013">
    <property type="protein sequence ID" value="KAK8748202.1"/>
    <property type="molecule type" value="Genomic_DNA"/>
</dbReference>
<evidence type="ECO:0000256" key="1">
    <source>
        <dbReference type="SAM" id="MobiDB-lite"/>
    </source>
</evidence>
<sequence>MWSFEGDYRRKPQQRLGGASKTKNLERSELLNQLKSDREERERQRRREAAALTIQSWTRAMLSRKRTKQDLRQQFDSKLALAKVRGISDASAIKLVALLIRIFNAKEDCERLVNMLYCL</sequence>
<comment type="caution">
    <text evidence="2">The sequence shown here is derived from an EMBL/GenBank/DDBJ whole genome shotgun (WGS) entry which is preliminary data.</text>
</comment>
<keyword evidence="3" id="KW-1185">Reference proteome</keyword>
<accession>A0AAW0XUV8</accession>
<evidence type="ECO:0000313" key="2">
    <source>
        <dbReference type="EMBL" id="KAK8748202.1"/>
    </source>
</evidence>
<organism evidence="2 3">
    <name type="scientific">Cherax quadricarinatus</name>
    <name type="common">Australian red claw crayfish</name>
    <dbReference type="NCBI Taxonomy" id="27406"/>
    <lineage>
        <taxon>Eukaryota</taxon>
        <taxon>Metazoa</taxon>
        <taxon>Ecdysozoa</taxon>
        <taxon>Arthropoda</taxon>
        <taxon>Crustacea</taxon>
        <taxon>Multicrustacea</taxon>
        <taxon>Malacostraca</taxon>
        <taxon>Eumalacostraca</taxon>
        <taxon>Eucarida</taxon>
        <taxon>Decapoda</taxon>
        <taxon>Pleocyemata</taxon>
        <taxon>Astacidea</taxon>
        <taxon>Parastacoidea</taxon>
        <taxon>Parastacidae</taxon>
        <taxon>Cherax</taxon>
    </lineage>
</organism>
<proteinExistence type="predicted"/>
<dbReference type="PROSITE" id="PS50096">
    <property type="entry name" value="IQ"/>
    <property type="match status" value="1"/>
</dbReference>
<dbReference type="InterPro" id="IPR000048">
    <property type="entry name" value="IQ_motif_EF-hand-BS"/>
</dbReference>
<reference evidence="2 3" key="1">
    <citation type="journal article" date="2024" name="BMC Genomics">
        <title>Genome assembly of redclaw crayfish (Cherax quadricarinatus) provides insights into its immune adaptation and hypoxia tolerance.</title>
        <authorList>
            <person name="Liu Z."/>
            <person name="Zheng J."/>
            <person name="Li H."/>
            <person name="Fang K."/>
            <person name="Wang S."/>
            <person name="He J."/>
            <person name="Zhou D."/>
            <person name="Weng S."/>
            <person name="Chi M."/>
            <person name="Gu Z."/>
            <person name="He J."/>
            <person name="Li F."/>
            <person name="Wang M."/>
        </authorList>
    </citation>
    <scope>NUCLEOTIDE SEQUENCE [LARGE SCALE GENOMIC DNA]</scope>
    <source>
        <strain evidence="2">ZL_2023a</strain>
    </source>
</reference>
<feature type="region of interest" description="Disordered" evidence="1">
    <location>
        <begin position="1"/>
        <end position="25"/>
    </location>
</feature>
<evidence type="ECO:0000313" key="3">
    <source>
        <dbReference type="Proteomes" id="UP001445076"/>
    </source>
</evidence>
<gene>
    <name evidence="2" type="ORF">OTU49_016370</name>
</gene>
<protein>
    <submittedName>
        <fullName evidence="2">Uncharacterized protein</fullName>
    </submittedName>
</protein>
<dbReference type="Pfam" id="PF00612">
    <property type="entry name" value="IQ"/>
    <property type="match status" value="1"/>
</dbReference>
<name>A0AAW0XUV8_CHEQU</name>
<feature type="compositionally biased region" description="Basic and acidic residues" evidence="1">
    <location>
        <begin position="1"/>
        <end position="10"/>
    </location>
</feature>
<dbReference type="AlphaFoldDB" id="A0AAW0XUV8"/>